<sequence>MHNALPPFKRTILKFNREVGQSVVSIRQDLASVESGACEPPSTPAEARMALNQFMQSHPFWQNSLFQACRSGSLSQSDFQLFFAQYSLYSQNFTRYLAGLMANMEFDALRVKLIDNLWEESGGTNPDERHTEIFHQFLREGLNVDTSQIQYLDSTVLFVKEYLDFCLRSSASLSSAFLSLGTEAIVPRMYGIFVEGLLKAGIPETHLYFFKLHMEVDDAHAETLEEIMMAYSDKPYWFIQCQQSIDFALSLRMRFFEQLYLYIS</sequence>
<accession>A0AA96WZ49</accession>
<organism evidence="2">
    <name type="scientific">Leptolyngbya boryana CZ1</name>
    <dbReference type="NCBI Taxonomy" id="3060204"/>
    <lineage>
        <taxon>Bacteria</taxon>
        <taxon>Bacillati</taxon>
        <taxon>Cyanobacteriota</taxon>
        <taxon>Cyanophyceae</taxon>
        <taxon>Leptolyngbyales</taxon>
        <taxon>Leptolyngbyaceae</taxon>
        <taxon>Leptolyngbya group</taxon>
        <taxon>Leptolyngbya</taxon>
    </lineage>
</organism>
<dbReference type="GO" id="GO:0016491">
    <property type="term" value="F:oxidoreductase activity"/>
    <property type="evidence" value="ECO:0007669"/>
    <property type="project" value="UniProtKB-KW"/>
</dbReference>
<gene>
    <name evidence="2" type="ORF">Q2T42_08145</name>
</gene>
<dbReference type="PANTHER" id="PTHR40279">
    <property type="entry name" value="PQQC-LIKE PROTEIN"/>
    <property type="match status" value="1"/>
</dbReference>
<reference evidence="2" key="2">
    <citation type="submission" date="2023-07" db="EMBL/GenBank/DDBJ databases">
        <authorList>
            <person name="Bai X.-H."/>
            <person name="Wang H.-H."/>
            <person name="Wang J."/>
            <person name="Ma M.-Y."/>
            <person name="Hu H.-H."/>
            <person name="Song Z.-L."/>
            <person name="Ma H.-G."/>
            <person name="Fan Y."/>
            <person name="Du C.-Y."/>
            <person name="Xu J.-C."/>
        </authorList>
    </citation>
    <scope>NUCLEOTIDE SEQUENCE</scope>
    <source>
        <strain evidence="2">CZ1</strain>
    </source>
</reference>
<dbReference type="EMBL" id="CP130144">
    <property type="protein sequence ID" value="WNZ47803.1"/>
    <property type="molecule type" value="Genomic_DNA"/>
</dbReference>
<dbReference type="SUPFAM" id="SSF48613">
    <property type="entry name" value="Heme oxygenase-like"/>
    <property type="match status" value="1"/>
</dbReference>
<proteinExistence type="predicted"/>
<keyword evidence="1" id="KW-0560">Oxidoreductase</keyword>
<dbReference type="Pfam" id="PF14518">
    <property type="entry name" value="Haem_oxygenas_2"/>
    <property type="match status" value="1"/>
</dbReference>
<dbReference type="SMART" id="SM01236">
    <property type="entry name" value="Haem_oxygenase_2"/>
    <property type="match status" value="1"/>
</dbReference>
<dbReference type="Gene3D" id="1.20.910.10">
    <property type="entry name" value="Heme oxygenase-like"/>
    <property type="match status" value="1"/>
</dbReference>
<dbReference type="PANTHER" id="PTHR40279:SF3">
    <property type="entry name" value="4-AMINOBENZOATE SYNTHASE"/>
    <property type="match status" value="1"/>
</dbReference>
<protein>
    <submittedName>
        <fullName evidence="2">Iron-containing redox enzyme family protein</fullName>
    </submittedName>
</protein>
<dbReference type="InterPro" id="IPR039068">
    <property type="entry name" value="PqqC-like"/>
</dbReference>
<evidence type="ECO:0000313" key="2">
    <source>
        <dbReference type="EMBL" id="WNZ47803.1"/>
    </source>
</evidence>
<reference evidence="2" key="1">
    <citation type="journal article" date="2023" name="Plants (Basel)">
        <title>Genomic Analysis of Leptolyngbya boryana CZ1 Reveals Efficient Carbon Fixation Modules.</title>
        <authorList>
            <person name="Bai X."/>
            <person name="Wang H."/>
            <person name="Cheng W."/>
            <person name="Wang J."/>
            <person name="Ma M."/>
            <person name="Hu H."/>
            <person name="Song Z."/>
            <person name="Ma H."/>
            <person name="Fan Y."/>
            <person name="Du C."/>
            <person name="Xu J."/>
        </authorList>
    </citation>
    <scope>NUCLEOTIDE SEQUENCE</scope>
    <source>
        <strain evidence="2">CZ1</strain>
    </source>
</reference>
<dbReference type="AlphaFoldDB" id="A0AA96WZ49"/>
<name>A0AA96WZ49_LEPBY</name>
<evidence type="ECO:0000256" key="1">
    <source>
        <dbReference type="ARBA" id="ARBA00023002"/>
    </source>
</evidence>
<dbReference type="RefSeq" id="WP_316428319.1">
    <property type="nucleotide sequence ID" value="NZ_CP130144.1"/>
</dbReference>
<dbReference type="InterPro" id="IPR016084">
    <property type="entry name" value="Haem_Oase-like_multi-hlx"/>
</dbReference>